<evidence type="ECO:0000259" key="6">
    <source>
        <dbReference type="Pfam" id="PF00171"/>
    </source>
</evidence>
<dbReference type="PANTHER" id="PTHR43217:SF2">
    <property type="entry name" value="SUCCINATE-SEMIALDEHYDE DEHYDROGENASE [NADP(+)]"/>
    <property type="match status" value="1"/>
</dbReference>
<dbReference type="AlphaFoldDB" id="A0A660E1H6"/>
<comment type="similarity">
    <text evidence="1 5">Belongs to the aldehyde dehydrogenase family.</text>
</comment>
<dbReference type="OrthoDB" id="9762913at2"/>
<evidence type="ECO:0000313" key="7">
    <source>
        <dbReference type="EMBL" id="VDG29578.1"/>
    </source>
</evidence>
<name>A0A660E1H6_9LACO</name>
<organism evidence="7 8">
    <name type="scientific">Lactiplantibacillus mudanjiangensis</name>
    <dbReference type="NCBI Taxonomy" id="1296538"/>
    <lineage>
        <taxon>Bacteria</taxon>
        <taxon>Bacillati</taxon>
        <taxon>Bacillota</taxon>
        <taxon>Bacilli</taxon>
        <taxon>Lactobacillales</taxon>
        <taxon>Lactobacillaceae</taxon>
        <taxon>Lactiplantibacillus</taxon>
    </lineage>
</organism>
<dbReference type="Pfam" id="PF00171">
    <property type="entry name" value="Aldedh"/>
    <property type="match status" value="1"/>
</dbReference>
<evidence type="ECO:0000256" key="3">
    <source>
        <dbReference type="ARBA" id="ARBA00023002"/>
    </source>
</evidence>
<keyword evidence="8" id="KW-1185">Reference proteome</keyword>
<dbReference type="FunFam" id="3.40.605.10:FF:000012">
    <property type="entry name" value="NAD-dependent succinate-semialdehyde dehydrogenase"/>
    <property type="match status" value="1"/>
</dbReference>
<reference evidence="7 8" key="1">
    <citation type="submission" date="2018-11" db="EMBL/GenBank/DDBJ databases">
        <authorList>
            <person name="Wuyts S."/>
        </authorList>
    </citation>
    <scope>NUCLEOTIDE SEQUENCE [LARGE SCALE GENOMIC DNA]</scope>
    <source>
        <strain evidence="7">Lactobacillus mudanjiangensis AMBF249</strain>
    </source>
</reference>
<dbReference type="InterPro" id="IPR044148">
    <property type="entry name" value="ALDH_GabD1-like"/>
</dbReference>
<dbReference type="InterPro" id="IPR016161">
    <property type="entry name" value="Ald_DH/histidinol_DH"/>
</dbReference>
<dbReference type="InterPro" id="IPR016162">
    <property type="entry name" value="Ald_DH_N"/>
</dbReference>
<evidence type="ECO:0000313" key="8">
    <source>
        <dbReference type="Proteomes" id="UP000289996"/>
    </source>
</evidence>
<feature type="active site" evidence="4">
    <location>
        <position position="228"/>
    </location>
</feature>
<gene>
    <name evidence="7" type="ORF">MUDAN_MDHGFNIF_01138</name>
</gene>
<sequence>MAYQTINPYTNDLLKTYPNATDAELESALNTSDQLYQTWREQAPVTRQATLHQLATLMRTEKHALAQVLTTEMGKLIGEAEAEVTLCADIADYFADHGADMLQPTSLTTSAGKAYYAKQAVGILVMVEPWNFPYYQIMRVFAPNYMVGNPMILKHASNTPSSAAAFADVVSRAGAPAGSLTNLFISYDQVKTAIADKRVAGVALTGSERGGAAVAQEAGANLKKSTMELGGNDAFIILDDADWDLVKQVAAQARLFNTGQVCSASKRFIVMADRYDDFLAYLKTEFAKVQPGDPLDPATTLAPMNSARAKQKLQKQVDEAIAAGAHVYAGNQPIDLPGQFFQPTILTDITKDNPAYDQEMFGPVAAVYQVHSEAEAIALANDSSYGLGSTVFSNDPEHADRVAQQLEAGMTTINRAWITAPELPFGGVKHSGYGRELYQLGLNAFVNEHLILNATEK</sequence>
<dbReference type="PANTHER" id="PTHR43217">
    <property type="entry name" value="SUCCINATE SEMIALDEHYDE DEHYDROGENASE [NAD(P)+] SAD"/>
    <property type="match status" value="1"/>
</dbReference>
<dbReference type="Proteomes" id="UP000289996">
    <property type="component" value="Unassembled WGS sequence"/>
</dbReference>
<dbReference type="InterPro" id="IPR029510">
    <property type="entry name" value="Ald_DH_CS_GLU"/>
</dbReference>
<dbReference type="PROSITE" id="PS00687">
    <property type="entry name" value="ALDEHYDE_DEHYDR_GLU"/>
    <property type="match status" value="1"/>
</dbReference>
<protein>
    <submittedName>
        <fullName evidence="7">Succinate-semialdehyde dehydrogenase [Lactobacillus coryniformis subsp. coryniformis KCTC 3167 = DSM]</fullName>
    </submittedName>
</protein>
<dbReference type="Gene3D" id="3.40.605.10">
    <property type="entry name" value="Aldehyde Dehydrogenase, Chain A, domain 1"/>
    <property type="match status" value="1"/>
</dbReference>
<dbReference type="InterPro" id="IPR016160">
    <property type="entry name" value="Ald_DH_CS_CYS"/>
</dbReference>
<keyword evidence="2" id="KW-0521">NADP</keyword>
<dbReference type="FunFam" id="3.40.309.10:FF:000009">
    <property type="entry name" value="Aldehyde dehydrogenase A"/>
    <property type="match status" value="1"/>
</dbReference>
<dbReference type="SUPFAM" id="SSF53720">
    <property type="entry name" value="ALDH-like"/>
    <property type="match status" value="1"/>
</dbReference>
<dbReference type="Gene3D" id="3.40.309.10">
    <property type="entry name" value="Aldehyde Dehydrogenase, Chain A, domain 2"/>
    <property type="match status" value="1"/>
</dbReference>
<dbReference type="CDD" id="cd07100">
    <property type="entry name" value="ALDH_SSADH1_GabD1"/>
    <property type="match status" value="1"/>
</dbReference>
<dbReference type="GO" id="GO:0004030">
    <property type="term" value="F:aldehyde dehydrogenase [NAD(P)+] activity"/>
    <property type="evidence" value="ECO:0007669"/>
    <property type="project" value="InterPro"/>
</dbReference>
<dbReference type="PROSITE" id="PS00070">
    <property type="entry name" value="ALDEHYDE_DEHYDR_CYS"/>
    <property type="match status" value="1"/>
</dbReference>
<dbReference type="InterPro" id="IPR015590">
    <property type="entry name" value="Aldehyde_DH_dom"/>
</dbReference>
<evidence type="ECO:0000256" key="5">
    <source>
        <dbReference type="RuleBase" id="RU003345"/>
    </source>
</evidence>
<dbReference type="EMBL" id="UYIG01000141">
    <property type="protein sequence ID" value="VDG29578.1"/>
    <property type="molecule type" value="Genomic_DNA"/>
</dbReference>
<keyword evidence="3 5" id="KW-0560">Oxidoreductase</keyword>
<dbReference type="InterPro" id="IPR016163">
    <property type="entry name" value="Ald_DH_C"/>
</dbReference>
<evidence type="ECO:0000256" key="4">
    <source>
        <dbReference type="PROSITE-ProRule" id="PRU10007"/>
    </source>
</evidence>
<proteinExistence type="inferred from homology"/>
<feature type="domain" description="Aldehyde dehydrogenase" evidence="6">
    <location>
        <begin position="3"/>
        <end position="447"/>
    </location>
</feature>
<evidence type="ECO:0000256" key="1">
    <source>
        <dbReference type="ARBA" id="ARBA00009986"/>
    </source>
</evidence>
<accession>A0A660E1H6</accession>
<dbReference type="RefSeq" id="WP_130845190.1">
    <property type="nucleotide sequence ID" value="NZ_BJDY01000004.1"/>
</dbReference>
<evidence type="ECO:0000256" key="2">
    <source>
        <dbReference type="ARBA" id="ARBA00022857"/>
    </source>
</evidence>
<dbReference type="InterPro" id="IPR047110">
    <property type="entry name" value="GABD/Sad-like"/>
</dbReference>
<dbReference type="GO" id="GO:0004777">
    <property type="term" value="F:succinate-semialdehyde dehydrogenase (NAD+) activity"/>
    <property type="evidence" value="ECO:0007669"/>
    <property type="project" value="TreeGrafter"/>
</dbReference>